<dbReference type="PROSITE" id="PS51257">
    <property type="entry name" value="PROKAR_LIPOPROTEIN"/>
    <property type="match status" value="1"/>
</dbReference>
<dbReference type="Proteomes" id="UP000234479">
    <property type="component" value="Unassembled WGS sequence"/>
</dbReference>
<dbReference type="Pfam" id="PF25954">
    <property type="entry name" value="Beta-barrel_RND_2"/>
    <property type="match status" value="1"/>
</dbReference>
<dbReference type="Pfam" id="PF25917">
    <property type="entry name" value="BSH_RND"/>
    <property type="match status" value="1"/>
</dbReference>
<dbReference type="PANTHER" id="PTHR30469">
    <property type="entry name" value="MULTIDRUG RESISTANCE PROTEIN MDTA"/>
    <property type="match status" value="1"/>
</dbReference>
<gene>
    <name evidence="5" type="ORF">SGCZBJ_11010</name>
</gene>
<feature type="coiled-coil region" evidence="2">
    <location>
        <begin position="114"/>
        <end position="141"/>
    </location>
</feature>
<dbReference type="NCBIfam" id="TIGR01730">
    <property type="entry name" value="RND_mfp"/>
    <property type="match status" value="1"/>
</dbReference>
<dbReference type="RefSeq" id="WP_101718052.1">
    <property type="nucleotide sequence ID" value="NZ_PJRS01000020.1"/>
</dbReference>
<evidence type="ECO:0000256" key="1">
    <source>
        <dbReference type="ARBA" id="ARBA00009477"/>
    </source>
</evidence>
<dbReference type="InterPro" id="IPR058792">
    <property type="entry name" value="Beta-barrel_RND_2"/>
</dbReference>
<evidence type="ECO:0000313" key="6">
    <source>
        <dbReference type="Proteomes" id="UP000234479"/>
    </source>
</evidence>
<proteinExistence type="inferred from homology"/>
<comment type="similarity">
    <text evidence="1">Belongs to the membrane fusion protein (MFP) (TC 8.A.1) family.</text>
</comment>
<evidence type="ECO:0000259" key="4">
    <source>
        <dbReference type="Pfam" id="PF25954"/>
    </source>
</evidence>
<sequence>MGYGFKGSIGRTTALALVLTVAAAGLSACGKDKKAEAKAKKPVAALTVSVAPVAVLPLPRVINASGTISAWEEVPVGAETGGLTATAVNAEEGQFVRQGQVLVALNDTLLRAQLRQQEASVTSARATLAEAEASLKRSRELLAKGFLSQASLDTATARQATAAAQVAAAEAARGETVARVAQASIRAPVSGLIVRRSVTKGQIVSAGSELFRIVRDGRMELDAELPETDLGLVKAGMPAVITSEQVGKADGAVRIVTSEVDPQTRLGVARIALTAMGAFRPGMFARAQIQAGDQASPVVPSASLLYRQNQPGVFMVDRNRKAQFRKVAIVARTGDVTAVTGVSAGEEVVVQGAGFLGDGDAVRVAVHQAAPTLSAAKR</sequence>
<comment type="caution">
    <text evidence="5">The sequence shown here is derived from an EMBL/GenBank/DDBJ whole genome shotgun (WGS) entry which is preliminary data.</text>
</comment>
<evidence type="ECO:0000313" key="5">
    <source>
        <dbReference type="EMBL" id="PLR25573.1"/>
    </source>
</evidence>
<dbReference type="Gene3D" id="1.10.287.470">
    <property type="entry name" value="Helix hairpin bin"/>
    <property type="match status" value="1"/>
</dbReference>
<evidence type="ECO:0000259" key="3">
    <source>
        <dbReference type="Pfam" id="PF25917"/>
    </source>
</evidence>
<dbReference type="SUPFAM" id="SSF111369">
    <property type="entry name" value="HlyD-like secretion proteins"/>
    <property type="match status" value="1"/>
</dbReference>
<dbReference type="InterPro" id="IPR006143">
    <property type="entry name" value="RND_pump_MFP"/>
</dbReference>
<evidence type="ECO:0000256" key="2">
    <source>
        <dbReference type="SAM" id="Coils"/>
    </source>
</evidence>
<dbReference type="OrthoDB" id="7265739at2"/>
<organism evidence="5 6">
    <name type="scientific">Caulobacter zeae</name>
    <dbReference type="NCBI Taxonomy" id="2055137"/>
    <lineage>
        <taxon>Bacteria</taxon>
        <taxon>Pseudomonadati</taxon>
        <taxon>Pseudomonadota</taxon>
        <taxon>Alphaproteobacteria</taxon>
        <taxon>Caulobacterales</taxon>
        <taxon>Caulobacteraceae</taxon>
        <taxon>Caulobacter</taxon>
    </lineage>
</organism>
<dbReference type="Gene3D" id="2.40.50.100">
    <property type="match status" value="1"/>
</dbReference>
<feature type="domain" description="Multidrug resistance protein MdtA-like barrel-sandwich hybrid" evidence="3">
    <location>
        <begin position="86"/>
        <end position="214"/>
    </location>
</feature>
<feature type="domain" description="CusB-like beta-barrel" evidence="4">
    <location>
        <begin position="221"/>
        <end position="291"/>
    </location>
</feature>
<dbReference type="Gene3D" id="2.40.420.20">
    <property type="match status" value="1"/>
</dbReference>
<keyword evidence="6" id="KW-1185">Reference proteome</keyword>
<name>A0A2N5DHP1_9CAUL</name>
<keyword evidence="2" id="KW-0175">Coiled coil</keyword>
<dbReference type="InterPro" id="IPR058625">
    <property type="entry name" value="MdtA-like_BSH"/>
</dbReference>
<dbReference type="GO" id="GO:0015562">
    <property type="term" value="F:efflux transmembrane transporter activity"/>
    <property type="evidence" value="ECO:0007669"/>
    <property type="project" value="TreeGrafter"/>
</dbReference>
<dbReference type="Gene3D" id="2.40.30.170">
    <property type="match status" value="1"/>
</dbReference>
<protein>
    <submittedName>
        <fullName evidence="5">Efflux RND transporter periplasmic adaptor subunit</fullName>
    </submittedName>
</protein>
<accession>A0A2N5DHP1</accession>
<dbReference type="EMBL" id="PJRS01000020">
    <property type="protein sequence ID" value="PLR25573.1"/>
    <property type="molecule type" value="Genomic_DNA"/>
</dbReference>
<reference evidence="5 6" key="1">
    <citation type="submission" date="2017-12" db="EMBL/GenBank/DDBJ databases">
        <title>The genome sequence of Caulobacter sp. 410.</title>
        <authorList>
            <person name="Gao J."/>
            <person name="Mao X."/>
            <person name="Sun J."/>
        </authorList>
    </citation>
    <scope>NUCLEOTIDE SEQUENCE [LARGE SCALE GENOMIC DNA]</scope>
    <source>
        <strain evidence="5 6">410</strain>
    </source>
</reference>
<dbReference type="PANTHER" id="PTHR30469:SF15">
    <property type="entry name" value="HLYD FAMILY OF SECRETION PROTEINS"/>
    <property type="match status" value="1"/>
</dbReference>
<dbReference type="GO" id="GO:1990281">
    <property type="term" value="C:efflux pump complex"/>
    <property type="evidence" value="ECO:0007669"/>
    <property type="project" value="TreeGrafter"/>
</dbReference>
<dbReference type="AlphaFoldDB" id="A0A2N5DHP1"/>